<reference evidence="1" key="1">
    <citation type="journal article" date="2014" name="Front. Microbiol.">
        <title>High frequency of phylogenetically diverse reductive dehalogenase-homologous genes in deep subseafloor sedimentary metagenomes.</title>
        <authorList>
            <person name="Kawai M."/>
            <person name="Futagami T."/>
            <person name="Toyoda A."/>
            <person name="Takaki Y."/>
            <person name="Nishi S."/>
            <person name="Hori S."/>
            <person name="Arai W."/>
            <person name="Tsubouchi T."/>
            <person name="Morono Y."/>
            <person name="Uchiyama I."/>
            <person name="Ito T."/>
            <person name="Fujiyama A."/>
            <person name="Inagaki F."/>
            <person name="Takami H."/>
        </authorList>
    </citation>
    <scope>NUCLEOTIDE SEQUENCE</scope>
    <source>
        <strain evidence="1">Expedition CK06-06</strain>
    </source>
</reference>
<sequence>MPVALPDVLSSDGQYVYMRSQRSDMEGMRQEIGPMNVTQQEGEVLCMEKGISRTAKSIGQKTPDRSVIMDMDFGSGILF</sequence>
<dbReference type="AlphaFoldDB" id="X0U6V1"/>
<evidence type="ECO:0000313" key="1">
    <source>
        <dbReference type="EMBL" id="GAF84245.1"/>
    </source>
</evidence>
<proteinExistence type="predicted"/>
<dbReference type="EMBL" id="BARS01004864">
    <property type="protein sequence ID" value="GAF84245.1"/>
    <property type="molecule type" value="Genomic_DNA"/>
</dbReference>
<accession>X0U6V1</accession>
<comment type="caution">
    <text evidence="1">The sequence shown here is derived from an EMBL/GenBank/DDBJ whole genome shotgun (WGS) entry which is preliminary data.</text>
</comment>
<name>X0U6V1_9ZZZZ</name>
<gene>
    <name evidence="1" type="ORF">S01H1_09519</name>
</gene>
<organism evidence="1">
    <name type="scientific">marine sediment metagenome</name>
    <dbReference type="NCBI Taxonomy" id="412755"/>
    <lineage>
        <taxon>unclassified sequences</taxon>
        <taxon>metagenomes</taxon>
        <taxon>ecological metagenomes</taxon>
    </lineage>
</organism>
<protein>
    <submittedName>
        <fullName evidence="1">Uncharacterized protein</fullName>
    </submittedName>
</protein>